<evidence type="ECO:0000313" key="2">
    <source>
        <dbReference type="Proteomes" id="UP000029910"/>
    </source>
</evidence>
<dbReference type="Proteomes" id="UP000029910">
    <property type="component" value="Chromosome"/>
</dbReference>
<gene>
    <name evidence="1" type="ORF">CulFRC11_0762</name>
</gene>
<protein>
    <submittedName>
        <fullName evidence="1">Uncharacterized protein</fullName>
    </submittedName>
</protein>
<organism evidence="1 2">
    <name type="scientific">Corynebacterium ramonii</name>
    <dbReference type="NCBI Taxonomy" id="3026968"/>
    <lineage>
        <taxon>Bacteria</taxon>
        <taxon>Bacillati</taxon>
        <taxon>Actinomycetota</taxon>
        <taxon>Actinomycetes</taxon>
        <taxon>Mycobacteriales</taxon>
        <taxon>Corynebacteriaceae</taxon>
        <taxon>Corynebacterium</taxon>
    </lineage>
</organism>
<sequence length="50" mass="6072">MFDWSTFLQRTFFHGGTSLKEKIILMMCWDQHHVINLQSKNNLHPQRIRS</sequence>
<dbReference type="EMBL" id="CP009622">
    <property type="protein sequence ID" value="AIU32349.1"/>
    <property type="molecule type" value="Genomic_DNA"/>
</dbReference>
<keyword evidence="2" id="KW-1185">Reference proteome</keyword>
<accession>A0ABN4EFH8</accession>
<reference evidence="1 2" key="1">
    <citation type="journal article" date="2015" name="Genome Announc.">
        <title>Genome Sequence of Corynebacterium ulcerans Strain FRC11.</title>
        <authorList>
            <person name="Benevides Lde J."/>
            <person name="Viana M.V."/>
            <person name="Mariano D.C."/>
            <person name="Rocha Fde S."/>
            <person name="Bagano P.C."/>
            <person name="Folador E.L."/>
            <person name="Pereira F.L."/>
            <person name="Dorella F.A."/>
            <person name="Leal C.A."/>
            <person name="Carvalho A.F."/>
            <person name="Soares Sde C."/>
            <person name="Carneiro A."/>
            <person name="Ramos R."/>
            <person name="Badell-Ocando E."/>
            <person name="Guiso N."/>
            <person name="Silva A."/>
            <person name="Figueiredo H."/>
            <person name="Azevedo V."/>
            <person name="Guimaraes L.C."/>
        </authorList>
    </citation>
    <scope>NUCLEOTIDE SEQUENCE [LARGE SCALE GENOMIC DNA]</scope>
    <source>
        <strain evidence="2">FRC0011</strain>
    </source>
</reference>
<name>A0ABN4EFH8_9CORY</name>
<evidence type="ECO:0000313" key="1">
    <source>
        <dbReference type="EMBL" id="AIU32349.1"/>
    </source>
</evidence>
<proteinExistence type="predicted"/>